<dbReference type="Proteomes" id="UP000316270">
    <property type="component" value="Chromosome 13"/>
</dbReference>
<keyword evidence="4" id="KW-1185">Reference proteome</keyword>
<evidence type="ECO:0000313" key="4">
    <source>
        <dbReference type="Proteomes" id="UP000316270"/>
    </source>
</evidence>
<reference evidence="3 4" key="1">
    <citation type="submission" date="2019-07" db="EMBL/GenBank/DDBJ databases">
        <title>Finished genome of Venturia effusa.</title>
        <authorList>
            <person name="Young C.A."/>
            <person name="Cox M.P."/>
            <person name="Ganley A.R.D."/>
            <person name="David W.J."/>
        </authorList>
    </citation>
    <scope>NUCLEOTIDE SEQUENCE [LARGE SCALE GENOMIC DNA]</scope>
    <source>
        <strain evidence="4">albino</strain>
    </source>
</reference>
<feature type="region of interest" description="Disordered" evidence="1">
    <location>
        <begin position="145"/>
        <end position="238"/>
    </location>
</feature>
<protein>
    <submittedName>
        <fullName evidence="3">Uncharacterized protein</fullName>
    </submittedName>
</protein>
<dbReference type="EMBL" id="CP042197">
    <property type="protein sequence ID" value="QDS75737.1"/>
    <property type="molecule type" value="Genomic_DNA"/>
</dbReference>
<feature type="region of interest" description="Disordered" evidence="1">
    <location>
        <begin position="65"/>
        <end position="105"/>
    </location>
</feature>
<feature type="compositionally biased region" description="Basic and acidic residues" evidence="1">
    <location>
        <begin position="156"/>
        <end position="167"/>
    </location>
</feature>
<organism evidence="3 4">
    <name type="scientific">Venturia effusa</name>
    <dbReference type="NCBI Taxonomy" id="50376"/>
    <lineage>
        <taxon>Eukaryota</taxon>
        <taxon>Fungi</taxon>
        <taxon>Dikarya</taxon>
        <taxon>Ascomycota</taxon>
        <taxon>Pezizomycotina</taxon>
        <taxon>Dothideomycetes</taxon>
        <taxon>Pleosporomycetidae</taxon>
        <taxon>Venturiales</taxon>
        <taxon>Venturiaceae</taxon>
        <taxon>Venturia</taxon>
    </lineage>
</organism>
<sequence>MKYQAATILLAGLATAAPIAQTSSLPPSSNDATRAGSILTGLGNGLKGSSFPGATDAGSILSGLGGGLSNSQNTRTDANEVEPPVGTVQKRQSHHAPPPAPTTADLERASSIITGLASGLKGSSFPGAANAGSILQGLGGGLGNGAKVPSKNNSEQTEHTPTAEELQKASSIVGGLGDGMKSTFPGSDGVSSILGGLSNGLQDASKSSPSATPPTPGTKEKRQVSTLPQLGTPEARKSAGEILGGLAKGIGASSIPNNDLVSGILNAVGGGLEAGASLPPAPSVHTGP</sequence>
<feature type="chain" id="PRO_5021943694" evidence="2">
    <location>
        <begin position="17"/>
        <end position="288"/>
    </location>
</feature>
<proteinExistence type="predicted"/>
<evidence type="ECO:0000256" key="1">
    <source>
        <dbReference type="SAM" id="MobiDB-lite"/>
    </source>
</evidence>
<dbReference type="AlphaFoldDB" id="A0A517LJE4"/>
<evidence type="ECO:0000256" key="2">
    <source>
        <dbReference type="SAM" id="SignalP"/>
    </source>
</evidence>
<name>A0A517LJE4_9PEZI</name>
<keyword evidence="2" id="KW-0732">Signal</keyword>
<dbReference type="OrthoDB" id="10672576at2759"/>
<evidence type="ECO:0000313" key="3">
    <source>
        <dbReference type="EMBL" id="QDS75737.1"/>
    </source>
</evidence>
<accession>A0A517LJE4</accession>
<feature type="signal peptide" evidence="2">
    <location>
        <begin position="1"/>
        <end position="16"/>
    </location>
</feature>
<gene>
    <name evidence="3" type="ORF">FKW77_008327</name>
</gene>